<dbReference type="Pfam" id="PF01569">
    <property type="entry name" value="PAP2"/>
    <property type="match status" value="1"/>
</dbReference>
<accession>A0A229NVW7</accession>
<dbReference type="SUPFAM" id="SSF48317">
    <property type="entry name" value="Acid phosphatase/Vanadium-dependent haloperoxidase"/>
    <property type="match status" value="1"/>
</dbReference>
<dbReference type="RefSeq" id="WP_089524825.1">
    <property type="nucleotide sequence ID" value="NZ_NMUQ01000002.1"/>
</dbReference>
<dbReference type="InterPro" id="IPR036938">
    <property type="entry name" value="PAP2/HPO_sf"/>
</dbReference>
<reference evidence="3 4" key="1">
    <citation type="submission" date="2017-07" db="EMBL/GenBank/DDBJ databases">
        <title>Paenibacillus herberti R33 genome sequencing and assembly.</title>
        <authorList>
            <person name="Su W."/>
        </authorList>
    </citation>
    <scope>NUCLEOTIDE SEQUENCE [LARGE SCALE GENOMIC DNA]</scope>
    <source>
        <strain evidence="3 4">R33</strain>
    </source>
</reference>
<gene>
    <name evidence="3" type="ORF">CGZ75_13450</name>
</gene>
<feature type="transmembrane region" description="Helical" evidence="1">
    <location>
        <begin position="52"/>
        <end position="75"/>
    </location>
</feature>
<evidence type="ECO:0000313" key="4">
    <source>
        <dbReference type="Proteomes" id="UP000215145"/>
    </source>
</evidence>
<feature type="transmembrane region" description="Helical" evidence="1">
    <location>
        <begin position="122"/>
        <end position="143"/>
    </location>
</feature>
<dbReference type="CDD" id="cd03392">
    <property type="entry name" value="PAP2_like_2"/>
    <property type="match status" value="1"/>
</dbReference>
<keyword evidence="1" id="KW-0472">Membrane</keyword>
<feature type="transmembrane region" description="Helical" evidence="1">
    <location>
        <begin position="82"/>
        <end position="102"/>
    </location>
</feature>
<dbReference type="Proteomes" id="UP000215145">
    <property type="component" value="Unassembled WGS sequence"/>
</dbReference>
<keyword evidence="1" id="KW-1133">Transmembrane helix</keyword>
<evidence type="ECO:0000259" key="2">
    <source>
        <dbReference type="SMART" id="SM00014"/>
    </source>
</evidence>
<evidence type="ECO:0000256" key="1">
    <source>
        <dbReference type="SAM" id="Phobius"/>
    </source>
</evidence>
<comment type="caution">
    <text evidence="3">The sequence shown here is derived from an EMBL/GenBank/DDBJ whole genome shotgun (WGS) entry which is preliminary data.</text>
</comment>
<keyword evidence="4" id="KW-1185">Reference proteome</keyword>
<dbReference type="SMART" id="SM00014">
    <property type="entry name" value="acidPPc"/>
    <property type="match status" value="1"/>
</dbReference>
<dbReference type="OrthoDB" id="9789113at2"/>
<dbReference type="InterPro" id="IPR000326">
    <property type="entry name" value="PAP2/HPO"/>
</dbReference>
<protein>
    <recommendedName>
        <fullName evidence="2">Phosphatidic acid phosphatase type 2/haloperoxidase domain-containing protein</fullName>
    </recommendedName>
</protein>
<sequence>MKAWTIAAAATLLFLGIVWWVPQNGTTSLDEIVRESWSLKTGNQPSWLLQPFNILASTVGAAAVTLAAAAIFWLLRLRREAFTIVGTVAAALLLNYGLKLLFARERPAHEGWLDVVGYSFPSGHAMTAMALYGMLAVIIWNCARTWAVRLTTAFVCTLFIAATGFARLYFGVHYATDILAGYAAGLACVAMAGTFLVPSDGIDARRRNTLSTSFP</sequence>
<dbReference type="AlphaFoldDB" id="A0A229NVW7"/>
<proteinExistence type="predicted"/>
<evidence type="ECO:0000313" key="3">
    <source>
        <dbReference type="EMBL" id="OXM14002.1"/>
    </source>
</evidence>
<dbReference type="PANTHER" id="PTHR14969">
    <property type="entry name" value="SPHINGOSINE-1-PHOSPHATE PHOSPHOHYDROLASE"/>
    <property type="match status" value="1"/>
</dbReference>
<dbReference type="PANTHER" id="PTHR14969:SF13">
    <property type="entry name" value="AT30094P"/>
    <property type="match status" value="1"/>
</dbReference>
<organism evidence="3 4">
    <name type="scientific">Paenibacillus herberti</name>
    <dbReference type="NCBI Taxonomy" id="1619309"/>
    <lineage>
        <taxon>Bacteria</taxon>
        <taxon>Bacillati</taxon>
        <taxon>Bacillota</taxon>
        <taxon>Bacilli</taxon>
        <taxon>Bacillales</taxon>
        <taxon>Paenibacillaceae</taxon>
        <taxon>Paenibacillus</taxon>
    </lineage>
</organism>
<feature type="transmembrane region" description="Helical" evidence="1">
    <location>
        <begin position="178"/>
        <end position="197"/>
    </location>
</feature>
<feature type="domain" description="Phosphatidic acid phosphatase type 2/haloperoxidase" evidence="2">
    <location>
        <begin position="84"/>
        <end position="193"/>
    </location>
</feature>
<feature type="transmembrane region" description="Helical" evidence="1">
    <location>
        <begin position="150"/>
        <end position="172"/>
    </location>
</feature>
<dbReference type="EMBL" id="NMUQ01000002">
    <property type="protein sequence ID" value="OXM14002.1"/>
    <property type="molecule type" value="Genomic_DNA"/>
</dbReference>
<dbReference type="Gene3D" id="1.20.144.10">
    <property type="entry name" value="Phosphatidic acid phosphatase type 2/haloperoxidase"/>
    <property type="match status" value="1"/>
</dbReference>
<name>A0A229NVW7_9BACL</name>
<keyword evidence="1" id="KW-0812">Transmembrane</keyword>